<dbReference type="FunFam" id="3.30.40.10:FF:000114">
    <property type="entry name" value="RING-type E3 ubiquitin transferase"/>
    <property type="match status" value="1"/>
</dbReference>
<dbReference type="InterPro" id="IPR058678">
    <property type="entry name" value="ARM_PUB"/>
</dbReference>
<dbReference type="PANTHER" id="PTHR47950">
    <property type="entry name" value="CYTOCHROME P450, FAMILY 76, SUBFAMILY C, POLYPEPTIDE 5-RELATED"/>
    <property type="match status" value="1"/>
</dbReference>
<keyword evidence="8" id="KW-0677">Repeat</keyword>
<feature type="non-terminal residue" evidence="16">
    <location>
        <position position="1"/>
    </location>
</feature>
<comment type="cofactor">
    <cofactor evidence="13">
        <name>heme</name>
        <dbReference type="ChEBI" id="CHEBI:30413"/>
    </cofactor>
</comment>
<gene>
    <name evidence="16" type="ORF">G4B88_006198</name>
</gene>
<evidence type="ECO:0000256" key="4">
    <source>
        <dbReference type="ARBA" id="ARBA00012483"/>
    </source>
</evidence>
<evidence type="ECO:0000256" key="11">
    <source>
        <dbReference type="ARBA" id="ARBA00023004"/>
    </source>
</evidence>
<reference evidence="16 17" key="1">
    <citation type="journal article" date="2020" name="bioRxiv">
        <title>Sequence and annotation of 42 cannabis genomes reveals extensive copy number variation in cannabinoid synthesis and pathogen resistance genes.</title>
        <authorList>
            <person name="Mckernan K.J."/>
            <person name="Helbert Y."/>
            <person name="Kane L.T."/>
            <person name="Ebling H."/>
            <person name="Zhang L."/>
            <person name="Liu B."/>
            <person name="Eaton Z."/>
            <person name="Mclaughlin S."/>
            <person name="Kingan S."/>
            <person name="Baybayan P."/>
            <person name="Concepcion G."/>
            <person name="Jordan M."/>
            <person name="Riva A."/>
            <person name="Barbazuk W."/>
            <person name="Harkins T."/>
        </authorList>
    </citation>
    <scope>NUCLEOTIDE SEQUENCE [LARGE SCALE GENOMIC DNA]</scope>
    <source>
        <strain evidence="17">cv. Jamaican Lion 4</strain>
        <tissue evidence="16">Leaf</tissue>
    </source>
</reference>
<dbReference type="PRINTS" id="PR00463">
    <property type="entry name" value="EP450I"/>
</dbReference>
<dbReference type="InterPro" id="IPR013083">
    <property type="entry name" value="Znf_RING/FYVE/PHD"/>
</dbReference>
<sequence length="1348" mass="150027">IIVEALDVLNLYDTFSVGAQKMDMNDVDENMFAASDAKLHAEMCRTLSSIYCKILPIFPSLEASRPRSKSGIQALCSLHVALEKAKNVLQHCSECSKLYLAITGDSVLTKLEKARCALEDSLRRVEDIVPQSIGCQIQEIVGELEGTTFSLDPLEKQVGDDIIALLQQGRKFDNCNDSNELESFHQAATKLGITSSRAALTERRALKKLIERARAEEDKRKESIVAFLLHLMRKYSKLFRSEFSDDNDSQGSAPCSPTVQGSMDIMGPGGNGHVFDRQLSKLSSFNFKPNNRRSGQMPLPPEELRCPISLQLMYDPVIIASGQTYERICIEKWFSDGHNTCPKTQQKLSHLSLTPNYCVKGLVASWCDHNGVCVPDGPPESLDLNYWRLALSEAETTNSKSMGSVNSCKFKGVKVVPLEESGTLVEADGNGTENVCPLEEESELNVLESYQDFLTVLNDGEDMRIKCKVVEKLRFLLKDDEEARIYMGANGFVEALMQFLNIAVRVGNDVAQESGAMALFNLAVNNNRNKEMMLGGGIIPLLEEMISSTNSHGFATALYLNLSCLEEAKAIIGSSQAVPFLTQLLQANTDVQCKLDALHALYNLSSMPSNIPNLLSSGIISNLEFLAASGDSTWTEKCLAVLLNLASSQSGQDEMVSAPGLISVLATMLDAGEPSEQEQAVCCLLLLCNGNDKCCQMVLQEGVIPGLVSISVNGTTRGKEKAQKLLMLFREQRQRDQVQSSPEEEEEDDLPSECSEMSMPPAPESKPYCKSISRRKMGKAFSFLWKTKSYSFQCPSSFFFWFSFDLLTKLHLLLLESFNESRKTVMIVLTCSSWCEGDSASVGFNLLAFSWSWSKSCQVKSHHQLPPGPKPFPIIGNLLELGHNPHKSLANLSHIHGPIMSLKLGQITTIVVSSPEIAKEILQTHDQLFSNRTVPDSLHALNHHHYGLPWIPVSPSWRNFRKICSSYMFSVKALETNKNLRHQKVQELLGYVGKMAKAGEALDIGTAGFNTSLSLLSTTFFSLDWANSSSSNHDGGDDAMAKELKDIVLNIMEAAGIPNLADYFPFLKIVDPQGIRRNMAFQFKKMMGLFDRIINQRLQLLTESSTATGLMDESHDILDNLLNYMMSEENKEHKLLDIIAIEHFLVALFSAGTDTSSLILEWSMTELLKKPEILCKAQMELDKVIGKGNQMKESDITRLPYLQAIIKEIFRLHPPAPFLIPRKAESDVKICGYLVPKNAQVIVNIWAISRDPKVWDNPNEFIPERFLESNIDVKGRHFELLPFGSGRRICPGLPLAMRMVDLMLGSLIHSFDWKLEDGIEPNSINMEEKFGLTLQKAEPLRAMAKLRM</sequence>
<evidence type="ECO:0000256" key="8">
    <source>
        <dbReference type="ARBA" id="ARBA00022737"/>
    </source>
</evidence>
<dbReference type="Pfam" id="PF25598">
    <property type="entry name" value="ARM_PUB"/>
    <property type="match status" value="1"/>
</dbReference>
<dbReference type="InterPro" id="IPR036396">
    <property type="entry name" value="Cyt_P450_sf"/>
</dbReference>
<dbReference type="EMBL" id="JAATIQ010000001">
    <property type="protein sequence ID" value="KAF4404812.1"/>
    <property type="molecule type" value="Genomic_DNA"/>
</dbReference>
<dbReference type="InterPro" id="IPR002401">
    <property type="entry name" value="Cyt_P450_E_grp-I"/>
</dbReference>
<evidence type="ECO:0000256" key="3">
    <source>
        <dbReference type="ARBA" id="ARBA00010617"/>
    </source>
</evidence>
<dbReference type="SUPFAM" id="SSF48371">
    <property type="entry name" value="ARM repeat"/>
    <property type="match status" value="1"/>
</dbReference>
<dbReference type="Pfam" id="PF00067">
    <property type="entry name" value="p450"/>
    <property type="match status" value="1"/>
</dbReference>
<dbReference type="EC" id="2.3.2.27" evidence="4"/>
<dbReference type="GO" id="GO:0020037">
    <property type="term" value="F:heme binding"/>
    <property type="evidence" value="ECO:0007669"/>
    <property type="project" value="InterPro"/>
</dbReference>
<keyword evidence="11 13" id="KW-0408">Iron</keyword>
<comment type="pathway">
    <text evidence="2">Protein modification; protein ubiquitination.</text>
</comment>
<keyword evidence="6" id="KW-0808">Transferase</keyword>
<feature type="binding site" description="axial binding residue" evidence="13">
    <location>
        <position position="1290"/>
    </location>
    <ligand>
        <name>heme</name>
        <dbReference type="ChEBI" id="CHEBI:30413"/>
    </ligand>
    <ligandPart>
        <name>Fe</name>
        <dbReference type="ChEBI" id="CHEBI:18248"/>
    </ligandPart>
</feature>
<evidence type="ECO:0000256" key="7">
    <source>
        <dbReference type="ARBA" id="ARBA00022723"/>
    </source>
</evidence>
<evidence type="ECO:0000256" key="10">
    <source>
        <dbReference type="ARBA" id="ARBA00023002"/>
    </source>
</evidence>
<keyword evidence="5 13" id="KW-0349">Heme</keyword>
<dbReference type="PANTHER" id="PTHR47950:SF4">
    <property type="entry name" value="GERANIOL 8-HYDROXYLASE-LIKE"/>
    <property type="match status" value="1"/>
</dbReference>
<evidence type="ECO:0000313" key="17">
    <source>
        <dbReference type="Proteomes" id="UP000583929"/>
    </source>
</evidence>
<dbReference type="GO" id="GO:0005506">
    <property type="term" value="F:iron ion binding"/>
    <property type="evidence" value="ECO:0007669"/>
    <property type="project" value="InterPro"/>
</dbReference>
<dbReference type="InterPro" id="IPR045210">
    <property type="entry name" value="RING-Ubox_PUB"/>
</dbReference>
<dbReference type="SMART" id="SM00504">
    <property type="entry name" value="Ubox"/>
    <property type="match status" value="1"/>
</dbReference>
<keyword evidence="12" id="KW-0503">Monooxygenase</keyword>
<dbReference type="Pfam" id="PF04564">
    <property type="entry name" value="U-box"/>
    <property type="match status" value="1"/>
</dbReference>
<proteinExistence type="inferred from homology"/>
<dbReference type="InterPro" id="IPR000225">
    <property type="entry name" value="Armadillo"/>
</dbReference>
<dbReference type="Gene3D" id="1.10.630.10">
    <property type="entry name" value="Cytochrome P450"/>
    <property type="match status" value="1"/>
</dbReference>
<dbReference type="PRINTS" id="PR00385">
    <property type="entry name" value="P450"/>
</dbReference>
<evidence type="ECO:0000313" key="16">
    <source>
        <dbReference type="EMBL" id="KAF4404812.1"/>
    </source>
</evidence>
<comment type="catalytic activity">
    <reaction evidence="1">
        <text>S-ubiquitinyl-[E2 ubiquitin-conjugating enzyme]-L-cysteine + [acceptor protein]-L-lysine = [E2 ubiquitin-conjugating enzyme]-L-cysteine + N(6)-ubiquitinyl-[acceptor protein]-L-lysine.</text>
        <dbReference type="EC" id="2.3.2.27"/>
    </reaction>
</comment>
<feature type="region of interest" description="Disordered" evidence="14">
    <location>
        <begin position="732"/>
        <end position="769"/>
    </location>
</feature>
<dbReference type="SMART" id="SM00185">
    <property type="entry name" value="ARM"/>
    <property type="match status" value="4"/>
</dbReference>
<dbReference type="CDD" id="cd11073">
    <property type="entry name" value="CYP76-like"/>
    <property type="match status" value="1"/>
</dbReference>
<dbReference type="SUPFAM" id="SSF48264">
    <property type="entry name" value="Cytochrome P450"/>
    <property type="match status" value="1"/>
</dbReference>
<dbReference type="GO" id="GO:0004497">
    <property type="term" value="F:monooxygenase activity"/>
    <property type="evidence" value="ECO:0007669"/>
    <property type="project" value="UniProtKB-KW"/>
</dbReference>
<evidence type="ECO:0000259" key="15">
    <source>
        <dbReference type="PROSITE" id="PS51698"/>
    </source>
</evidence>
<dbReference type="Gene3D" id="1.25.10.10">
    <property type="entry name" value="Leucine-rich Repeat Variant"/>
    <property type="match status" value="1"/>
</dbReference>
<dbReference type="PROSITE" id="PS00086">
    <property type="entry name" value="CYTOCHROME_P450"/>
    <property type="match status" value="1"/>
</dbReference>
<dbReference type="SUPFAM" id="SSF57850">
    <property type="entry name" value="RING/U-box"/>
    <property type="match status" value="1"/>
</dbReference>
<evidence type="ECO:0000256" key="1">
    <source>
        <dbReference type="ARBA" id="ARBA00000900"/>
    </source>
</evidence>
<evidence type="ECO:0000256" key="13">
    <source>
        <dbReference type="PIRSR" id="PIRSR602401-1"/>
    </source>
</evidence>
<dbReference type="InterPro" id="IPR011989">
    <property type="entry name" value="ARM-like"/>
</dbReference>
<keyword evidence="10" id="KW-0560">Oxidoreductase</keyword>
<evidence type="ECO:0000256" key="9">
    <source>
        <dbReference type="ARBA" id="ARBA00022786"/>
    </source>
</evidence>
<evidence type="ECO:0000256" key="5">
    <source>
        <dbReference type="ARBA" id="ARBA00022617"/>
    </source>
</evidence>
<comment type="caution">
    <text evidence="16">The sequence shown here is derived from an EMBL/GenBank/DDBJ whole genome shotgun (WGS) entry which is preliminary data.</text>
</comment>
<feature type="domain" description="U-box" evidence="15">
    <location>
        <begin position="299"/>
        <end position="373"/>
    </location>
</feature>
<dbReference type="FunFam" id="1.10.630.10:FF:000007">
    <property type="entry name" value="Cytochrome P450 76C4"/>
    <property type="match status" value="1"/>
</dbReference>
<evidence type="ECO:0000256" key="2">
    <source>
        <dbReference type="ARBA" id="ARBA00004906"/>
    </source>
</evidence>
<dbReference type="InterPro" id="IPR016024">
    <property type="entry name" value="ARM-type_fold"/>
</dbReference>
<organism evidence="16 17">
    <name type="scientific">Cannabis sativa</name>
    <name type="common">Hemp</name>
    <name type="synonym">Marijuana</name>
    <dbReference type="NCBI Taxonomy" id="3483"/>
    <lineage>
        <taxon>Eukaryota</taxon>
        <taxon>Viridiplantae</taxon>
        <taxon>Streptophyta</taxon>
        <taxon>Embryophyta</taxon>
        <taxon>Tracheophyta</taxon>
        <taxon>Spermatophyta</taxon>
        <taxon>Magnoliopsida</taxon>
        <taxon>eudicotyledons</taxon>
        <taxon>Gunneridae</taxon>
        <taxon>Pentapetalae</taxon>
        <taxon>rosids</taxon>
        <taxon>fabids</taxon>
        <taxon>Rosales</taxon>
        <taxon>Cannabaceae</taxon>
        <taxon>Cannabis</taxon>
    </lineage>
</organism>
<dbReference type="Proteomes" id="UP000583929">
    <property type="component" value="Unassembled WGS sequence"/>
</dbReference>
<evidence type="ECO:0000256" key="12">
    <source>
        <dbReference type="ARBA" id="ARBA00023033"/>
    </source>
</evidence>
<feature type="compositionally biased region" description="Acidic residues" evidence="14">
    <location>
        <begin position="742"/>
        <end position="751"/>
    </location>
</feature>
<dbReference type="GO" id="GO:0061630">
    <property type="term" value="F:ubiquitin protein ligase activity"/>
    <property type="evidence" value="ECO:0007669"/>
    <property type="project" value="UniProtKB-EC"/>
</dbReference>
<dbReference type="InterPro" id="IPR001128">
    <property type="entry name" value="Cyt_P450"/>
</dbReference>
<dbReference type="UniPathway" id="UPA00143"/>
<keyword evidence="7 13" id="KW-0479">Metal-binding</keyword>
<dbReference type="InterPro" id="IPR003613">
    <property type="entry name" value="Ubox_domain"/>
</dbReference>
<dbReference type="Gene3D" id="3.30.40.10">
    <property type="entry name" value="Zinc/RING finger domain, C3HC4 (zinc finger)"/>
    <property type="match status" value="1"/>
</dbReference>
<name>A0A7J6IB39_CANSA</name>
<evidence type="ECO:0000256" key="6">
    <source>
        <dbReference type="ARBA" id="ARBA00022679"/>
    </source>
</evidence>
<comment type="similarity">
    <text evidence="3">Belongs to the cytochrome P450 family.</text>
</comment>
<dbReference type="GO" id="GO:0016705">
    <property type="term" value="F:oxidoreductase activity, acting on paired donors, with incorporation or reduction of molecular oxygen"/>
    <property type="evidence" value="ECO:0007669"/>
    <property type="project" value="InterPro"/>
</dbReference>
<dbReference type="GO" id="GO:0016567">
    <property type="term" value="P:protein ubiquitination"/>
    <property type="evidence" value="ECO:0007669"/>
    <property type="project" value="UniProtKB-UniPathway"/>
</dbReference>
<protein>
    <recommendedName>
        <fullName evidence="4">RING-type E3 ubiquitin transferase</fullName>
        <ecNumber evidence="4">2.3.2.27</ecNumber>
    </recommendedName>
</protein>
<dbReference type="CDD" id="cd16664">
    <property type="entry name" value="RING-Ubox_PUB"/>
    <property type="match status" value="1"/>
</dbReference>
<keyword evidence="9" id="KW-0833">Ubl conjugation pathway</keyword>
<keyword evidence="17" id="KW-1185">Reference proteome</keyword>
<dbReference type="PROSITE" id="PS51698">
    <property type="entry name" value="U_BOX"/>
    <property type="match status" value="1"/>
</dbReference>
<evidence type="ECO:0000256" key="14">
    <source>
        <dbReference type="SAM" id="MobiDB-lite"/>
    </source>
</evidence>
<dbReference type="InterPro" id="IPR017972">
    <property type="entry name" value="Cyt_P450_CS"/>
</dbReference>
<accession>A0A7J6IB39</accession>